<sequence length="213" mass="25077">MKEVIIIANEQVYIMLDKKFAVDTNTHVFIKDIGEVYCQNKVLKKNIEELRILNGKEEEDWEFITSIDVTNKIIEYYQNVDVNMIGADEVLLEIKSQEKEKPFLEFLKIAFVCIILFFGACLAIINFHEDVNMKVSLEKLYYTFTGKKDKNPLIMVIPYSIGIGVGMLTFFNRIFSFSRRRRKEPGPMEIELYLYDKDMEEHIMNELKKDENS</sequence>
<gene>
    <name evidence="3" type="ORF">KQI42_09410</name>
</gene>
<proteinExistence type="predicted"/>
<reference evidence="3 4" key="1">
    <citation type="submission" date="2021-06" db="EMBL/GenBank/DDBJ databases">
        <authorList>
            <person name="Sun Q."/>
            <person name="Li D."/>
        </authorList>
    </citation>
    <scope>NUCLEOTIDE SEQUENCE [LARGE SCALE GENOMIC DNA]</scope>
    <source>
        <strain evidence="3 4">MSJ-40</strain>
    </source>
</reference>
<feature type="transmembrane region" description="Helical" evidence="1">
    <location>
        <begin position="106"/>
        <end position="127"/>
    </location>
</feature>
<evidence type="ECO:0000259" key="2">
    <source>
        <dbReference type="Pfam" id="PF12164"/>
    </source>
</evidence>
<dbReference type="Pfam" id="PF12164">
    <property type="entry name" value="SporV_AA"/>
    <property type="match status" value="1"/>
</dbReference>
<keyword evidence="1" id="KW-0472">Membrane</keyword>
<keyword evidence="1" id="KW-0812">Transmembrane</keyword>
<keyword evidence="1" id="KW-1133">Transmembrane helix</keyword>
<feature type="transmembrane region" description="Helical" evidence="1">
    <location>
        <begin position="153"/>
        <end position="175"/>
    </location>
</feature>
<organism evidence="3 4">
    <name type="scientific">Tissierella simiarum</name>
    <dbReference type="NCBI Taxonomy" id="2841534"/>
    <lineage>
        <taxon>Bacteria</taxon>
        <taxon>Bacillati</taxon>
        <taxon>Bacillota</taxon>
        <taxon>Tissierellia</taxon>
        <taxon>Tissierellales</taxon>
        <taxon>Tissierellaceae</taxon>
        <taxon>Tissierella</taxon>
    </lineage>
</organism>
<evidence type="ECO:0000313" key="3">
    <source>
        <dbReference type="EMBL" id="MBU5438226.1"/>
    </source>
</evidence>
<name>A0ABS6E5N0_9FIRM</name>
<evidence type="ECO:0000313" key="4">
    <source>
        <dbReference type="Proteomes" id="UP000749471"/>
    </source>
</evidence>
<accession>A0ABS6E5N0</accession>
<dbReference type="InterPro" id="IPR021997">
    <property type="entry name" value="SporV_AA"/>
</dbReference>
<protein>
    <submittedName>
        <fullName evidence="3">Stage V sporulation protein AA</fullName>
    </submittedName>
</protein>
<feature type="domain" description="Stage V sporulation protein AA" evidence="2">
    <location>
        <begin position="10"/>
        <end position="97"/>
    </location>
</feature>
<dbReference type="Proteomes" id="UP000749471">
    <property type="component" value="Unassembled WGS sequence"/>
</dbReference>
<keyword evidence="4" id="KW-1185">Reference proteome</keyword>
<comment type="caution">
    <text evidence="3">The sequence shown here is derived from an EMBL/GenBank/DDBJ whole genome shotgun (WGS) entry which is preliminary data.</text>
</comment>
<evidence type="ECO:0000256" key="1">
    <source>
        <dbReference type="SAM" id="Phobius"/>
    </source>
</evidence>
<dbReference type="EMBL" id="JAHLPM010000007">
    <property type="protein sequence ID" value="MBU5438226.1"/>
    <property type="molecule type" value="Genomic_DNA"/>
</dbReference>